<reference evidence="1 2" key="2">
    <citation type="journal article" date="2022" name="Mol. Ecol. Resour.">
        <title>The genomes of chicory, endive, great burdock and yacon provide insights into Asteraceae paleo-polyploidization history and plant inulin production.</title>
        <authorList>
            <person name="Fan W."/>
            <person name="Wang S."/>
            <person name="Wang H."/>
            <person name="Wang A."/>
            <person name="Jiang F."/>
            <person name="Liu H."/>
            <person name="Zhao H."/>
            <person name="Xu D."/>
            <person name="Zhang Y."/>
        </authorList>
    </citation>
    <scope>NUCLEOTIDE SEQUENCE [LARGE SCALE GENOMIC DNA]</scope>
    <source>
        <strain evidence="2">cv. Niubang</strain>
    </source>
</reference>
<dbReference type="Proteomes" id="UP001055879">
    <property type="component" value="Linkage Group LG13"/>
</dbReference>
<evidence type="ECO:0000313" key="2">
    <source>
        <dbReference type="Proteomes" id="UP001055879"/>
    </source>
</evidence>
<gene>
    <name evidence="1" type="ORF">L6452_36086</name>
</gene>
<comment type="caution">
    <text evidence="1">The sequence shown here is derived from an EMBL/GenBank/DDBJ whole genome shotgun (WGS) entry which is preliminary data.</text>
</comment>
<keyword evidence="2" id="KW-1185">Reference proteome</keyword>
<protein>
    <submittedName>
        <fullName evidence="1">Uncharacterized protein</fullName>
    </submittedName>
</protein>
<name>A0ACB8Y8A2_ARCLA</name>
<accession>A0ACB8Y8A2</accession>
<proteinExistence type="predicted"/>
<evidence type="ECO:0000313" key="1">
    <source>
        <dbReference type="EMBL" id="KAI3681296.1"/>
    </source>
</evidence>
<organism evidence="1 2">
    <name type="scientific">Arctium lappa</name>
    <name type="common">Greater burdock</name>
    <name type="synonym">Lappa major</name>
    <dbReference type="NCBI Taxonomy" id="4217"/>
    <lineage>
        <taxon>Eukaryota</taxon>
        <taxon>Viridiplantae</taxon>
        <taxon>Streptophyta</taxon>
        <taxon>Embryophyta</taxon>
        <taxon>Tracheophyta</taxon>
        <taxon>Spermatophyta</taxon>
        <taxon>Magnoliopsida</taxon>
        <taxon>eudicotyledons</taxon>
        <taxon>Gunneridae</taxon>
        <taxon>Pentapetalae</taxon>
        <taxon>asterids</taxon>
        <taxon>campanulids</taxon>
        <taxon>Asterales</taxon>
        <taxon>Asteraceae</taxon>
        <taxon>Carduoideae</taxon>
        <taxon>Cardueae</taxon>
        <taxon>Arctiinae</taxon>
        <taxon>Arctium</taxon>
    </lineage>
</organism>
<dbReference type="EMBL" id="CM042059">
    <property type="protein sequence ID" value="KAI3681296.1"/>
    <property type="molecule type" value="Genomic_DNA"/>
</dbReference>
<reference evidence="2" key="1">
    <citation type="journal article" date="2022" name="Mol. Ecol. Resour.">
        <title>The genomes of chicory, endive, great burdock and yacon provide insights into Asteraceae palaeo-polyploidization history and plant inulin production.</title>
        <authorList>
            <person name="Fan W."/>
            <person name="Wang S."/>
            <person name="Wang H."/>
            <person name="Wang A."/>
            <person name="Jiang F."/>
            <person name="Liu H."/>
            <person name="Zhao H."/>
            <person name="Xu D."/>
            <person name="Zhang Y."/>
        </authorList>
    </citation>
    <scope>NUCLEOTIDE SEQUENCE [LARGE SCALE GENOMIC DNA]</scope>
    <source>
        <strain evidence="2">cv. Niubang</strain>
    </source>
</reference>
<sequence>MMISANPKGERERERLYVKRFASVSSRKLSFPFQITTLIPGIRSLFPFRSTIELHSNQDGYIRLHKGSQ</sequence>